<protein>
    <submittedName>
        <fullName evidence="1">Uncharacterized protein</fullName>
    </submittedName>
</protein>
<reference evidence="1" key="1">
    <citation type="submission" date="2022-12" db="EMBL/GenBank/DDBJ databases">
        <title>Marinomonas 15G1-11 sp. nov, isolated from marine algae.</title>
        <authorList>
            <person name="Butt M."/>
            <person name="Choi D.G."/>
            <person name="Kim J.M."/>
            <person name="Lee J.K."/>
            <person name="Baek J.H."/>
            <person name="Jeon C.O."/>
        </authorList>
    </citation>
    <scope>NUCLEOTIDE SEQUENCE</scope>
    <source>
        <strain evidence="1">15G1-11</strain>
    </source>
</reference>
<keyword evidence="2" id="KW-1185">Reference proteome</keyword>
<organism evidence="1 2">
    <name type="scientific">Marinomonas phaeophyticola</name>
    <dbReference type="NCBI Taxonomy" id="3004091"/>
    <lineage>
        <taxon>Bacteria</taxon>
        <taxon>Pseudomonadati</taxon>
        <taxon>Pseudomonadota</taxon>
        <taxon>Gammaproteobacteria</taxon>
        <taxon>Oceanospirillales</taxon>
        <taxon>Oceanospirillaceae</taxon>
        <taxon>Marinomonas</taxon>
    </lineage>
</organism>
<dbReference type="EMBL" id="JAPUBN010000013">
    <property type="protein sequence ID" value="MCZ2721581.1"/>
    <property type="molecule type" value="Genomic_DNA"/>
</dbReference>
<evidence type="ECO:0000313" key="2">
    <source>
        <dbReference type="Proteomes" id="UP001149719"/>
    </source>
</evidence>
<sequence length="97" mass="11376">MATSKYSSQLSLPQTNPSVATVLEYLIMKLPYISAKTWQQRLADGKVHWHHGTLITAQTPFQAQQRVYYRKVENKILFIDPLTQEPRKFLYHEELTL</sequence>
<gene>
    <name evidence="1" type="ORF">O1D97_07920</name>
</gene>
<dbReference type="Proteomes" id="UP001149719">
    <property type="component" value="Unassembled WGS sequence"/>
</dbReference>
<dbReference type="RefSeq" id="WP_269124468.1">
    <property type="nucleotide sequence ID" value="NZ_JAPUBN010000013.1"/>
</dbReference>
<accession>A0ABT4JT44</accession>
<comment type="caution">
    <text evidence="1">The sequence shown here is derived from an EMBL/GenBank/DDBJ whole genome shotgun (WGS) entry which is preliminary data.</text>
</comment>
<evidence type="ECO:0000313" key="1">
    <source>
        <dbReference type="EMBL" id="MCZ2721581.1"/>
    </source>
</evidence>
<name>A0ABT4JT44_9GAMM</name>
<proteinExistence type="predicted"/>